<reference evidence="1 2" key="1">
    <citation type="submission" date="2018-08" db="EMBL/GenBank/DDBJ databases">
        <title>A genome reference for cultivated species of the human gut microbiota.</title>
        <authorList>
            <person name="Zou Y."/>
            <person name="Xue W."/>
            <person name="Luo G."/>
        </authorList>
    </citation>
    <scope>NUCLEOTIDE SEQUENCE [LARGE SCALE GENOMIC DNA]</scope>
    <source>
        <strain evidence="1 2">AF24-29</strain>
    </source>
</reference>
<evidence type="ECO:0000313" key="2">
    <source>
        <dbReference type="Proteomes" id="UP000284178"/>
    </source>
</evidence>
<comment type="caution">
    <text evidence="1">The sequence shown here is derived from an EMBL/GenBank/DDBJ whole genome shotgun (WGS) entry which is preliminary data.</text>
</comment>
<dbReference type="GeneID" id="83014513"/>
<name>A0A412G4X9_9FIRM</name>
<proteinExistence type="predicted"/>
<dbReference type="Proteomes" id="UP000284178">
    <property type="component" value="Unassembled WGS sequence"/>
</dbReference>
<organism evidence="1 2">
    <name type="scientific">Holdemania filiformis</name>
    <dbReference type="NCBI Taxonomy" id="61171"/>
    <lineage>
        <taxon>Bacteria</taxon>
        <taxon>Bacillati</taxon>
        <taxon>Bacillota</taxon>
        <taxon>Erysipelotrichia</taxon>
        <taxon>Erysipelotrichales</taxon>
        <taxon>Erysipelotrichaceae</taxon>
        <taxon>Holdemania</taxon>
    </lineage>
</organism>
<dbReference type="EMBL" id="QRUP01000003">
    <property type="protein sequence ID" value="RGR75853.1"/>
    <property type="molecule type" value="Genomic_DNA"/>
</dbReference>
<evidence type="ECO:0000313" key="1">
    <source>
        <dbReference type="EMBL" id="RGR75853.1"/>
    </source>
</evidence>
<keyword evidence="2" id="KW-1185">Reference proteome</keyword>
<protein>
    <submittedName>
        <fullName evidence="1">Uncharacterized protein</fullName>
    </submittedName>
</protein>
<accession>A0A412G4X9</accession>
<dbReference type="AlphaFoldDB" id="A0A412G4X9"/>
<gene>
    <name evidence="1" type="ORF">DWY25_03710</name>
</gene>
<sequence>MLKKFWEWIRRLFAAPPEKTDQALSTEKRRAWFEQCEPGFLVWARMPLPEEELAKVEPAHQIRPYLILAKTETELTAKACSSSPYSGLREYQTVTLAKDHPLTKQTYIDLKHNVTLNADLLQSKPIPVEWLDLRRIQKHLVLISQLDHIYHPYLSVGLLWEKGDILEIDHTLWYMQEFIPGRLRLIRLYHQYRAYMEDAGWNLFFCGHRGYFADFAHPVVFQGKTRLELVQRAADHEIAYVDYCVEQGKALAFKWVPGYIVKREDETYIVLSRLERGWFCLEWHRGRKKWRTRCVRDFNGMECVGKVRRLKLRTLIASLMNLGILLLEELDPDLVDYLGGQELDWETLRREAGTQVLIKGINRAAA</sequence>
<dbReference type="RefSeq" id="WP_117893830.1">
    <property type="nucleotide sequence ID" value="NZ_CABJCV010000003.1"/>
</dbReference>